<dbReference type="GeneID" id="77731437"/>
<feature type="transmembrane region" description="Helical" evidence="7">
    <location>
        <begin position="400"/>
        <end position="420"/>
    </location>
</feature>
<feature type="region of interest" description="Disordered" evidence="8">
    <location>
        <begin position="36"/>
        <end position="58"/>
    </location>
</feature>
<feature type="transmembrane region" description="Helical" evidence="7">
    <location>
        <begin position="176"/>
        <end position="199"/>
    </location>
</feature>
<comment type="function">
    <text evidence="7">May be involved in iron transport and iron homeostasis.</text>
</comment>
<evidence type="ECO:0000256" key="3">
    <source>
        <dbReference type="ARBA" id="ARBA00022448"/>
    </source>
</evidence>
<comment type="subcellular location">
    <subcellularLocation>
        <location evidence="1 7">Membrane</location>
        <topology evidence="1 7">Multi-pass membrane protein</topology>
    </subcellularLocation>
</comment>
<evidence type="ECO:0000256" key="1">
    <source>
        <dbReference type="ARBA" id="ARBA00004141"/>
    </source>
</evidence>
<evidence type="ECO:0000256" key="8">
    <source>
        <dbReference type="SAM" id="MobiDB-lite"/>
    </source>
</evidence>
<organism evidence="9 10">
    <name type="scientific">Dioszegia hungarica</name>
    <dbReference type="NCBI Taxonomy" id="4972"/>
    <lineage>
        <taxon>Eukaryota</taxon>
        <taxon>Fungi</taxon>
        <taxon>Dikarya</taxon>
        <taxon>Basidiomycota</taxon>
        <taxon>Agaricomycotina</taxon>
        <taxon>Tremellomycetes</taxon>
        <taxon>Tremellales</taxon>
        <taxon>Bulleribasidiaceae</taxon>
        <taxon>Dioszegia</taxon>
    </lineage>
</organism>
<evidence type="ECO:0000256" key="4">
    <source>
        <dbReference type="ARBA" id="ARBA00022692"/>
    </source>
</evidence>
<feature type="transmembrane region" description="Helical" evidence="7">
    <location>
        <begin position="261"/>
        <end position="280"/>
    </location>
</feature>
<dbReference type="Pfam" id="PF06963">
    <property type="entry name" value="FPN1"/>
    <property type="match status" value="1"/>
</dbReference>
<sequence length="540" mass="58837">MSVAGYRPIPVELGQESEGWEGIDRAGTEEVELAGLSRTEEGEEEAEGEHSGLLSSSASEAEGGVDKWALRCLLLQHASSTFTAGSYDFASFLFLIEVFKDTLVPASLVGLLTQLAGLVFSGYMGGLVDKYPRLPLVRATIGAEKVFKAANYALFLVLFGPLITIAQPAFHGEAPIGGVLATWTILLLTIACSTMLGLANTTLEVAIERDWVMTIAQGRGETLTKLNTSMRRIDLLSKLVSPLFVSVLTATIGYFRTTCALLAWVAVTGVVEYLWIQVVYTRFPVLAESQTVHEQQDGPRSSGSRASSRAGLGGVIGWAKREKNDWAEFVQLPIFCSSVAIAAIYLTTLSYDGTFIAYIKAARGYDDTFIAIMRGICVLTGLLGTFLMPHLERLIGLERAGAWSISFELACLAPTVLAFFYGTGAYGTKGAVWNEVLLFGGIAASRVGLWSFDLCQLKELQQSLADHPNRNRLTALQISLQNSFNLLKYALTLAAATPREFKWTALVSWIAVAAGTGSYALYLRKVRGHLLHLEWFRKRR</sequence>
<dbReference type="GO" id="GO:0005381">
    <property type="term" value="F:iron ion transmembrane transporter activity"/>
    <property type="evidence" value="ECO:0007669"/>
    <property type="project" value="UniProtKB-UniRule"/>
</dbReference>
<dbReference type="InterPro" id="IPR009716">
    <property type="entry name" value="Ferroportin-1"/>
</dbReference>
<proteinExistence type="inferred from homology"/>
<dbReference type="Proteomes" id="UP001164286">
    <property type="component" value="Unassembled WGS sequence"/>
</dbReference>
<keyword evidence="7" id="KW-0406">Ion transport</keyword>
<keyword evidence="5 7" id="KW-1133">Transmembrane helix</keyword>
<evidence type="ECO:0000256" key="2">
    <source>
        <dbReference type="ARBA" id="ARBA00006279"/>
    </source>
</evidence>
<evidence type="ECO:0000313" key="9">
    <source>
        <dbReference type="EMBL" id="KAI9638596.1"/>
    </source>
</evidence>
<keyword evidence="3 7" id="KW-0813">Transport</keyword>
<dbReference type="PANTHER" id="PTHR11660">
    <property type="entry name" value="SOLUTE CARRIER FAMILY 40 MEMBER"/>
    <property type="match status" value="1"/>
</dbReference>
<dbReference type="InterPro" id="IPR036259">
    <property type="entry name" value="MFS_trans_sf"/>
</dbReference>
<protein>
    <recommendedName>
        <fullName evidence="7">Solute carrier family 40 member</fullName>
    </recommendedName>
</protein>
<feature type="transmembrane region" description="Helical" evidence="7">
    <location>
        <begin position="503"/>
        <end position="523"/>
    </location>
</feature>
<comment type="similarity">
    <text evidence="2 7">Belongs to the ferroportin (FP) (TC 2.A.100) family. SLC40A subfamily.</text>
</comment>
<evidence type="ECO:0000256" key="7">
    <source>
        <dbReference type="RuleBase" id="RU365065"/>
    </source>
</evidence>
<feature type="transmembrane region" description="Helical" evidence="7">
    <location>
        <begin position="149"/>
        <end position="170"/>
    </location>
</feature>
<evidence type="ECO:0000256" key="6">
    <source>
        <dbReference type="ARBA" id="ARBA00023136"/>
    </source>
</evidence>
<dbReference type="SUPFAM" id="SSF103473">
    <property type="entry name" value="MFS general substrate transporter"/>
    <property type="match status" value="1"/>
</dbReference>
<dbReference type="PANTHER" id="PTHR11660:SF57">
    <property type="entry name" value="SOLUTE CARRIER FAMILY 40 MEMBER"/>
    <property type="match status" value="1"/>
</dbReference>
<dbReference type="AlphaFoldDB" id="A0AA38LY90"/>
<comment type="caution">
    <text evidence="7">Lacks conserved residue(s) required for the propagation of feature annotation.</text>
</comment>
<keyword evidence="10" id="KW-1185">Reference proteome</keyword>
<name>A0AA38LY90_9TREE</name>
<gene>
    <name evidence="9" type="ORF">MKK02DRAFT_42994</name>
</gene>
<feature type="transmembrane region" description="Helical" evidence="7">
    <location>
        <begin position="103"/>
        <end position="128"/>
    </location>
</feature>
<feature type="transmembrane region" description="Helical" evidence="7">
    <location>
        <begin position="368"/>
        <end position="388"/>
    </location>
</feature>
<dbReference type="RefSeq" id="XP_052948373.1">
    <property type="nucleotide sequence ID" value="XM_053092232.1"/>
</dbReference>
<accession>A0AA38LY90</accession>
<comment type="caution">
    <text evidence="9">The sequence shown here is derived from an EMBL/GenBank/DDBJ whole genome shotgun (WGS) entry which is preliminary data.</text>
</comment>
<feature type="transmembrane region" description="Helical" evidence="7">
    <location>
        <begin position="329"/>
        <end position="348"/>
    </location>
</feature>
<evidence type="ECO:0000313" key="10">
    <source>
        <dbReference type="Proteomes" id="UP001164286"/>
    </source>
</evidence>
<dbReference type="GO" id="GO:0016020">
    <property type="term" value="C:membrane"/>
    <property type="evidence" value="ECO:0007669"/>
    <property type="project" value="UniProtKB-SubCell"/>
</dbReference>
<keyword evidence="4 7" id="KW-0812">Transmembrane</keyword>
<dbReference type="EMBL" id="JAKWFO010000003">
    <property type="protein sequence ID" value="KAI9638596.1"/>
    <property type="molecule type" value="Genomic_DNA"/>
</dbReference>
<reference evidence="9" key="1">
    <citation type="journal article" date="2022" name="G3 (Bethesda)">
        <title>High quality genome of the basidiomycete yeast Dioszegia hungarica PDD-24b-2 isolated from cloud water.</title>
        <authorList>
            <person name="Jarrige D."/>
            <person name="Haridas S."/>
            <person name="Bleykasten-Grosshans C."/>
            <person name="Joly M."/>
            <person name="Nadalig T."/>
            <person name="Sancelme M."/>
            <person name="Vuilleumier S."/>
            <person name="Grigoriev I.V."/>
            <person name="Amato P."/>
            <person name="Bringel F."/>
        </authorList>
    </citation>
    <scope>NUCLEOTIDE SEQUENCE</scope>
    <source>
        <strain evidence="9">PDD-24b-2</strain>
    </source>
</reference>
<keyword evidence="6 7" id="KW-0472">Membrane</keyword>
<evidence type="ECO:0000256" key="5">
    <source>
        <dbReference type="ARBA" id="ARBA00022989"/>
    </source>
</evidence>
<feature type="transmembrane region" description="Helical" evidence="7">
    <location>
        <begin position="432"/>
        <end position="452"/>
    </location>
</feature>